<reference evidence="1" key="1">
    <citation type="submission" date="2021-04" db="EMBL/GenBank/DDBJ databases">
        <authorList>
            <person name="Chebbi M.A.C M."/>
        </authorList>
    </citation>
    <scope>NUCLEOTIDE SEQUENCE</scope>
</reference>
<evidence type="ECO:0000313" key="1">
    <source>
        <dbReference type="EMBL" id="CAG5088123.1"/>
    </source>
</evidence>
<comment type="caution">
    <text evidence="1">The sequence shown here is derived from an EMBL/GenBank/DDBJ whole genome shotgun (WGS) entry which is preliminary data.</text>
</comment>
<accession>A0A8J2MPP4</accession>
<organism evidence="1 2">
    <name type="scientific">Cotesia congregata</name>
    <name type="common">Parasitoid wasp</name>
    <name type="synonym">Apanteles congregatus</name>
    <dbReference type="NCBI Taxonomy" id="51543"/>
    <lineage>
        <taxon>Eukaryota</taxon>
        <taxon>Metazoa</taxon>
        <taxon>Ecdysozoa</taxon>
        <taxon>Arthropoda</taxon>
        <taxon>Hexapoda</taxon>
        <taxon>Insecta</taxon>
        <taxon>Pterygota</taxon>
        <taxon>Neoptera</taxon>
        <taxon>Endopterygota</taxon>
        <taxon>Hymenoptera</taxon>
        <taxon>Apocrita</taxon>
        <taxon>Ichneumonoidea</taxon>
        <taxon>Braconidae</taxon>
        <taxon>Microgastrinae</taxon>
        <taxon>Cotesia</taxon>
    </lineage>
</organism>
<proteinExistence type="predicted"/>
<gene>
    <name evidence="1" type="ORF">HICCMSTLAB_LOCUS4719</name>
</gene>
<evidence type="ECO:0000313" key="2">
    <source>
        <dbReference type="Proteomes" id="UP000786811"/>
    </source>
</evidence>
<keyword evidence="2" id="KW-1185">Reference proteome</keyword>
<protein>
    <submittedName>
        <fullName evidence="1">Uncharacterized protein</fullName>
    </submittedName>
</protein>
<dbReference type="Proteomes" id="UP000786811">
    <property type="component" value="Unassembled WGS sequence"/>
</dbReference>
<name>A0A8J2MPP4_COTCN</name>
<dbReference type="EMBL" id="CAJNRD030001119">
    <property type="protein sequence ID" value="CAG5088123.1"/>
    <property type="molecule type" value="Genomic_DNA"/>
</dbReference>
<sequence length="110" mass="11921">MEIQTNCCYATAFNQGAFDIKKKTAKAGRSCDKLPPNKSNILSFHGSRMPIVFKFLKQRLKGQSTDLLASALLQSRPSSPLAHVTDSIEFSPRISPTRLNAPGSATVVGI</sequence>
<dbReference type="AlphaFoldDB" id="A0A8J2MPP4"/>